<evidence type="ECO:0000313" key="3">
    <source>
        <dbReference type="WBParaSite" id="nRc.2.0.1.t02786-RA"/>
    </source>
</evidence>
<dbReference type="AlphaFoldDB" id="A0A915HMP5"/>
<feature type="compositionally biased region" description="Basic and acidic residues" evidence="1">
    <location>
        <begin position="168"/>
        <end position="187"/>
    </location>
</feature>
<reference evidence="3" key="1">
    <citation type="submission" date="2022-11" db="UniProtKB">
        <authorList>
            <consortium name="WormBaseParasite"/>
        </authorList>
    </citation>
    <scope>IDENTIFICATION</scope>
</reference>
<protein>
    <submittedName>
        <fullName evidence="3">Uncharacterized protein</fullName>
    </submittedName>
</protein>
<feature type="compositionally biased region" description="Pro residues" evidence="1">
    <location>
        <begin position="91"/>
        <end position="109"/>
    </location>
</feature>
<feature type="region of interest" description="Disordered" evidence="1">
    <location>
        <begin position="91"/>
        <end position="187"/>
    </location>
</feature>
<evidence type="ECO:0000313" key="2">
    <source>
        <dbReference type="Proteomes" id="UP000887565"/>
    </source>
</evidence>
<evidence type="ECO:0000256" key="1">
    <source>
        <dbReference type="SAM" id="MobiDB-lite"/>
    </source>
</evidence>
<proteinExistence type="predicted"/>
<keyword evidence="2" id="KW-1185">Reference proteome</keyword>
<dbReference type="Proteomes" id="UP000887565">
    <property type="component" value="Unplaced"/>
</dbReference>
<sequence>MDVTLIEPADTIPTTAPAVDPGIYLATPAVLPGTPIIATVAAARYSAPVPALKDKIQRILLPPPMLIAPVLQVAQTALVIAQPVVQAPAPLPPPATLQPQPIPQPPQPAPLRGRTPSECTTRRRKQCDKQRAREEAERSSHATSTPKPKVESSKTAASATKPPPAHQPDSHRSRHESRSHDDRHRRE</sequence>
<feature type="compositionally biased region" description="Basic and acidic residues" evidence="1">
    <location>
        <begin position="127"/>
        <end position="140"/>
    </location>
</feature>
<accession>A0A915HMP5</accession>
<organism evidence="2 3">
    <name type="scientific">Romanomermis culicivorax</name>
    <name type="common">Nematode worm</name>
    <dbReference type="NCBI Taxonomy" id="13658"/>
    <lineage>
        <taxon>Eukaryota</taxon>
        <taxon>Metazoa</taxon>
        <taxon>Ecdysozoa</taxon>
        <taxon>Nematoda</taxon>
        <taxon>Enoplea</taxon>
        <taxon>Dorylaimia</taxon>
        <taxon>Mermithida</taxon>
        <taxon>Mermithoidea</taxon>
        <taxon>Mermithidae</taxon>
        <taxon>Romanomermis</taxon>
    </lineage>
</organism>
<dbReference type="WBParaSite" id="nRc.2.0.1.t02786-RA">
    <property type="protein sequence ID" value="nRc.2.0.1.t02786-RA"/>
    <property type="gene ID" value="nRc.2.0.1.g02786"/>
</dbReference>
<name>A0A915HMP5_ROMCU</name>